<dbReference type="PRINTS" id="PR00080">
    <property type="entry name" value="SDRFAMILY"/>
</dbReference>
<dbReference type="CDD" id="cd05325">
    <property type="entry name" value="carb_red_sniffer_like_SDR_c"/>
    <property type="match status" value="1"/>
</dbReference>
<comment type="similarity">
    <text evidence="1 2">Belongs to the short-chain dehydrogenases/reductases (SDR) family.</text>
</comment>
<evidence type="ECO:0000256" key="2">
    <source>
        <dbReference type="RuleBase" id="RU000363"/>
    </source>
</evidence>
<dbReference type="SUPFAM" id="SSF51735">
    <property type="entry name" value="NAD(P)-binding Rossmann-fold domains"/>
    <property type="match status" value="1"/>
</dbReference>
<proteinExistence type="inferred from homology"/>
<dbReference type="Proteomes" id="UP000799438">
    <property type="component" value="Unassembled WGS sequence"/>
</dbReference>
<dbReference type="Gene3D" id="3.40.50.720">
    <property type="entry name" value="NAD(P)-binding Rossmann-like Domain"/>
    <property type="match status" value="1"/>
</dbReference>
<organism evidence="3 4">
    <name type="scientific">Aplosporella prunicola CBS 121167</name>
    <dbReference type="NCBI Taxonomy" id="1176127"/>
    <lineage>
        <taxon>Eukaryota</taxon>
        <taxon>Fungi</taxon>
        <taxon>Dikarya</taxon>
        <taxon>Ascomycota</taxon>
        <taxon>Pezizomycotina</taxon>
        <taxon>Dothideomycetes</taxon>
        <taxon>Dothideomycetes incertae sedis</taxon>
        <taxon>Botryosphaeriales</taxon>
        <taxon>Aplosporellaceae</taxon>
        <taxon>Aplosporella</taxon>
    </lineage>
</organism>
<evidence type="ECO:0000313" key="4">
    <source>
        <dbReference type="Proteomes" id="UP000799438"/>
    </source>
</evidence>
<sequence>MSSYFITGSSRGLGLTLARQLAAKPASEVSKVFASARSETEPLKNLVAENNGRVEFVQLDVTSEESAKKAASTVEQSLGEKGLDVLINNAGVMPSTKGGVINMNDLDDVFKINVTGVHYVTRAFLPLLEKGSLKKLINISTSMGSIEKAPVYNLVPTPAYKISKAALNMLTVQYSLAYADKGFTVISISPGWLKTDLGGDRADLPVEQGAESTLDIVLRVGPSDTGKAFNIHVPGWEKAEGMNQYDGAVIPW</sequence>
<keyword evidence="4" id="KW-1185">Reference proteome</keyword>
<dbReference type="EMBL" id="ML995514">
    <property type="protein sequence ID" value="KAF2136705.1"/>
    <property type="molecule type" value="Genomic_DNA"/>
</dbReference>
<protein>
    <submittedName>
        <fullName evidence="3">Uncharacterized protein</fullName>
    </submittedName>
</protein>
<dbReference type="AlphaFoldDB" id="A0A6A6B0E9"/>
<dbReference type="PANTHER" id="PTHR43544">
    <property type="entry name" value="SHORT-CHAIN DEHYDROGENASE/REDUCTASE"/>
    <property type="match status" value="1"/>
</dbReference>
<dbReference type="InterPro" id="IPR002347">
    <property type="entry name" value="SDR_fam"/>
</dbReference>
<dbReference type="GO" id="GO:0005737">
    <property type="term" value="C:cytoplasm"/>
    <property type="evidence" value="ECO:0007669"/>
    <property type="project" value="TreeGrafter"/>
</dbReference>
<dbReference type="GeneID" id="54298825"/>
<name>A0A6A6B0E9_9PEZI</name>
<evidence type="ECO:0000313" key="3">
    <source>
        <dbReference type="EMBL" id="KAF2136705.1"/>
    </source>
</evidence>
<gene>
    <name evidence="3" type="ORF">K452DRAFT_292218</name>
</gene>
<dbReference type="PRINTS" id="PR00081">
    <property type="entry name" value="GDHRDH"/>
</dbReference>
<dbReference type="Pfam" id="PF00106">
    <property type="entry name" value="adh_short"/>
    <property type="match status" value="1"/>
</dbReference>
<evidence type="ECO:0000256" key="1">
    <source>
        <dbReference type="ARBA" id="ARBA00006484"/>
    </source>
</evidence>
<dbReference type="InterPro" id="IPR036291">
    <property type="entry name" value="NAD(P)-bd_dom_sf"/>
</dbReference>
<dbReference type="OrthoDB" id="7289984at2759"/>
<dbReference type="PANTHER" id="PTHR43544:SF36">
    <property type="entry name" value="CHAIN OXIDOREDUCTASE (CSGA), PUTATIVE (AFU_ORTHOLOGUE AFUA_4G00910)-RELATED"/>
    <property type="match status" value="1"/>
</dbReference>
<accession>A0A6A6B0E9</accession>
<dbReference type="GO" id="GO:0016491">
    <property type="term" value="F:oxidoreductase activity"/>
    <property type="evidence" value="ECO:0007669"/>
    <property type="project" value="TreeGrafter"/>
</dbReference>
<dbReference type="RefSeq" id="XP_033392423.1">
    <property type="nucleotide sequence ID" value="XM_033541329.1"/>
</dbReference>
<dbReference type="InterPro" id="IPR051468">
    <property type="entry name" value="Fungal_SecMetab_SDRs"/>
</dbReference>
<reference evidence="3" key="1">
    <citation type="journal article" date="2020" name="Stud. Mycol.">
        <title>101 Dothideomycetes genomes: a test case for predicting lifestyles and emergence of pathogens.</title>
        <authorList>
            <person name="Haridas S."/>
            <person name="Albert R."/>
            <person name="Binder M."/>
            <person name="Bloem J."/>
            <person name="Labutti K."/>
            <person name="Salamov A."/>
            <person name="Andreopoulos B."/>
            <person name="Baker S."/>
            <person name="Barry K."/>
            <person name="Bills G."/>
            <person name="Bluhm B."/>
            <person name="Cannon C."/>
            <person name="Castanera R."/>
            <person name="Culley D."/>
            <person name="Daum C."/>
            <person name="Ezra D."/>
            <person name="Gonzalez J."/>
            <person name="Henrissat B."/>
            <person name="Kuo A."/>
            <person name="Liang C."/>
            <person name="Lipzen A."/>
            <person name="Lutzoni F."/>
            <person name="Magnuson J."/>
            <person name="Mondo S."/>
            <person name="Nolan M."/>
            <person name="Ohm R."/>
            <person name="Pangilinan J."/>
            <person name="Park H.-J."/>
            <person name="Ramirez L."/>
            <person name="Alfaro M."/>
            <person name="Sun H."/>
            <person name="Tritt A."/>
            <person name="Yoshinaga Y."/>
            <person name="Zwiers L.-H."/>
            <person name="Turgeon B."/>
            <person name="Goodwin S."/>
            <person name="Spatafora J."/>
            <person name="Crous P."/>
            <person name="Grigoriev I."/>
        </authorList>
    </citation>
    <scope>NUCLEOTIDE SEQUENCE</scope>
    <source>
        <strain evidence="3">CBS 121167</strain>
    </source>
</reference>